<keyword evidence="1" id="KW-0560">Oxidoreductase</keyword>
<dbReference type="CDD" id="cd01518">
    <property type="entry name" value="RHOD_YceA"/>
    <property type="match status" value="1"/>
</dbReference>
<dbReference type="PANTHER" id="PTHR43268:SF3">
    <property type="entry name" value="RHODANESE-LIKE DOMAIN-CONTAINING PROTEIN 7-RELATED"/>
    <property type="match status" value="1"/>
</dbReference>
<evidence type="ECO:0000259" key="2">
    <source>
        <dbReference type="PROSITE" id="PS50206"/>
    </source>
</evidence>
<feature type="domain" description="Rhodanese" evidence="2">
    <location>
        <begin position="130"/>
        <end position="224"/>
    </location>
</feature>
<dbReference type="Gene3D" id="3.30.70.100">
    <property type="match status" value="1"/>
</dbReference>
<dbReference type="SUPFAM" id="SSF52821">
    <property type="entry name" value="Rhodanese/Cell cycle control phosphatase"/>
    <property type="match status" value="1"/>
</dbReference>
<organism evidence="3 4">
    <name type="scientific">Lyticum sinuosum</name>
    <dbReference type="NCBI Taxonomy" id="1332059"/>
    <lineage>
        <taxon>Bacteria</taxon>
        <taxon>Pseudomonadati</taxon>
        <taxon>Pseudomonadota</taxon>
        <taxon>Alphaproteobacteria</taxon>
        <taxon>Rickettsiales</taxon>
        <taxon>Lyticum</taxon>
    </lineage>
</organism>
<dbReference type="Pfam" id="PF00581">
    <property type="entry name" value="Rhodanese"/>
    <property type="match status" value="1"/>
</dbReference>
<comment type="similarity">
    <text evidence="1">Belongs to the TrhO family.</text>
</comment>
<keyword evidence="4" id="KW-1185">Reference proteome</keyword>
<dbReference type="PANTHER" id="PTHR43268">
    <property type="entry name" value="THIOSULFATE SULFURTRANSFERASE/RHODANESE-LIKE DOMAIN-CONTAINING PROTEIN 2"/>
    <property type="match status" value="1"/>
</dbReference>
<name>A0AAE5AHZ1_9RICK</name>
<dbReference type="RefSeq" id="WP_322498788.1">
    <property type="nucleotide sequence ID" value="NZ_JARGYU010000002.1"/>
</dbReference>
<dbReference type="InterPro" id="IPR001763">
    <property type="entry name" value="Rhodanese-like_dom"/>
</dbReference>
<evidence type="ECO:0000256" key="1">
    <source>
        <dbReference type="HAMAP-Rule" id="MF_00469"/>
    </source>
</evidence>
<dbReference type="GO" id="GO:0006400">
    <property type="term" value="P:tRNA modification"/>
    <property type="evidence" value="ECO:0007669"/>
    <property type="project" value="UniProtKB-UniRule"/>
</dbReference>
<dbReference type="Pfam" id="PF17773">
    <property type="entry name" value="UPF0176_N"/>
    <property type="match status" value="1"/>
</dbReference>
<comment type="caution">
    <text evidence="3">The sequence shown here is derived from an EMBL/GenBank/DDBJ whole genome shotgun (WGS) entry which is preliminary data.</text>
</comment>
<dbReference type="EMBL" id="JARGYU010000002">
    <property type="protein sequence ID" value="MDZ5761359.1"/>
    <property type="molecule type" value="Genomic_DNA"/>
</dbReference>
<keyword evidence="1" id="KW-0819">tRNA processing</keyword>
<dbReference type="AlphaFoldDB" id="A0AAE5AHZ1"/>
<dbReference type="HAMAP" id="MF_00469">
    <property type="entry name" value="TrhO"/>
    <property type="match status" value="1"/>
</dbReference>
<evidence type="ECO:0000313" key="4">
    <source>
        <dbReference type="Proteomes" id="UP001289135"/>
    </source>
</evidence>
<dbReference type="InterPro" id="IPR040503">
    <property type="entry name" value="TRHO_N"/>
</dbReference>
<dbReference type="EC" id="1.14.-.-" evidence="1"/>
<evidence type="ECO:0000313" key="3">
    <source>
        <dbReference type="EMBL" id="MDZ5761359.1"/>
    </source>
</evidence>
<accession>A0AAE5AHZ1</accession>
<sequence length="256" mass="29511">MYRIISFYKICPIDKIENLQNELKSYCNSKNIKGTILLAEEGINGALAGLPNDVISVENFINKNYPNLGDIEYKASFADFIPFSKMKVKIKNVVLSFRNPQNSNEMVVSGNSDYERGEYLNNEEWDEMINNPEAIIIDTRNEYEFIVGYFKNAINPGIKNFSGLIEWIDKNLIQQKDKPICMYCTGGIRCEKSTAYMKKLGFSKVYHLKGGIIKYLENKIQEQKTINNWIGNLFVFDDRVLIDKNLSPMQLYSLKS</sequence>
<comment type="function">
    <text evidence="1">Catalyzes oxygen-dependent 5-hydroxyuridine (ho5U) modification at position 34 in tRNAs.</text>
</comment>
<dbReference type="InterPro" id="IPR036873">
    <property type="entry name" value="Rhodanese-like_dom_sf"/>
</dbReference>
<dbReference type="PROSITE" id="PS50206">
    <property type="entry name" value="RHODANESE_3"/>
    <property type="match status" value="1"/>
</dbReference>
<reference evidence="3" key="1">
    <citation type="submission" date="2023-02" db="EMBL/GenBank/DDBJ databases">
        <title>Host association and intracellularity evolved multiple times independently in the Rickettsiales.</title>
        <authorList>
            <person name="Castelli M."/>
            <person name="Nardi T."/>
            <person name="Gammuto L."/>
            <person name="Bellinzona G."/>
            <person name="Sabaneyeva E."/>
            <person name="Potekhin A."/>
            <person name="Serra V."/>
            <person name="Petroni G."/>
            <person name="Sassera D."/>
        </authorList>
    </citation>
    <scope>NUCLEOTIDE SEQUENCE</scope>
    <source>
        <strain evidence="3">USBL-36I1</strain>
    </source>
</reference>
<dbReference type="GO" id="GO:0016705">
    <property type="term" value="F:oxidoreductase activity, acting on paired donors, with incorporation or reduction of molecular oxygen"/>
    <property type="evidence" value="ECO:0007669"/>
    <property type="project" value="UniProtKB-UniRule"/>
</dbReference>
<dbReference type="Proteomes" id="UP001289135">
    <property type="component" value="Unassembled WGS sequence"/>
</dbReference>
<dbReference type="Gene3D" id="3.40.250.10">
    <property type="entry name" value="Rhodanese-like domain"/>
    <property type="match status" value="1"/>
</dbReference>
<dbReference type="InterPro" id="IPR020936">
    <property type="entry name" value="TrhO"/>
</dbReference>
<gene>
    <name evidence="1" type="primary">trhO</name>
    <name evidence="3" type="ORF">Lyticum_00532</name>
</gene>
<protein>
    <recommendedName>
        <fullName evidence="1">tRNA uridine(34) hydroxylase</fullName>
        <ecNumber evidence="1">1.14.-.-</ecNumber>
    </recommendedName>
    <alternativeName>
        <fullName evidence="1">tRNA hydroxylation protein O</fullName>
    </alternativeName>
</protein>
<dbReference type="SMART" id="SM00450">
    <property type="entry name" value="RHOD"/>
    <property type="match status" value="1"/>
</dbReference>
<comment type="catalytic activity">
    <reaction evidence="1">
        <text>uridine(34) in tRNA + AH2 + O2 = 5-hydroxyuridine(34) in tRNA + A + H2O</text>
        <dbReference type="Rhea" id="RHEA:64224"/>
        <dbReference type="Rhea" id="RHEA-COMP:11727"/>
        <dbReference type="Rhea" id="RHEA-COMP:13381"/>
        <dbReference type="ChEBI" id="CHEBI:13193"/>
        <dbReference type="ChEBI" id="CHEBI:15377"/>
        <dbReference type="ChEBI" id="CHEBI:15379"/>
        <dbReference type="ChEBI" id="CHEBI:17499"/>
        <dbReference type="ChEBI" id="CHEBI:65315"/>
        <dbReference type="ChEBI" id="CHEBI:136877"/>
    </reaction>
</comment>
<proteinExistence type="inferred from homology"/>